<reference evidence="1 2" key="1">
    <citation type="journal article" date="2022" name="New Phytol.">
        <title>Ecological generalism drives hyperdiversity of secondary metabolite gene clusters in xylarialean endophytes.</title>
        <authorList>
            <person name="Franco M.E.E."/>
            <person name="Wisecaver J.H."/>
            <person name="Arnold A.E."/>
            <person name="Ju Y.M."/>
            <person name="Slot J.C."/>
            <person name="Ahrendt S."/>
            <person name="Moore L.P."/>
            <person name="Eastman K.E."/>
            <person name="Scott K."/>
            <person name="Konkel Z."/>
            <person name="Mondo S.J."/>
            <person name="Kuo A."/>
            <person name="Hayes R.D."/>
            <person name="Haridas S."/>
            <person name="Andreopoulos B."/>
            <person name="Riley R."/>
            <person name="LaButti K."/>
            <person name="Pangilinan J."/>
            <person name="Lipzen A."/>
            <person name="Amirebrahimi M."/>
            <person name="Yan J."/>
            <person name="Adam C."/>
            <person name="Keymanesh K."/>
            <person name="Ng V."/>
            <person name="Louie K."/>
            <person name="Northen T."/>
            <person name="Drula E."/>
            <person name="Henrissat B."/>
            <person name="Hsieh H.M."/>
            <person name="Youens-Clark K."/>
            <person name="Lutzoni F."/>
            <person name="Miadlikowska J."/>
            <person name="Eastwood D.C."/>
            <person name="Hamelin R.C."/>
            <person name="Grigoriev I.V."/>
            <person name="U'Ren J.M."/>
        </authorList>
    </citation>
    <scope>NUCLEOTIDE SEQUENCE [LARGE SCALE GENOMIC DNA]</scope>
    <source>
        <strain evidence="1 2">ER1909</strain>
    </source>
</reference>
<name>A0ACC0D640_9PEZI</name>
<comment type="caution">
    <text evidence="1">The sequence shown here is derived from an EMBL/GenBank/DDBJ whole genome shotgun (WGS) entry which is preliminary data.</text>
</comment>
<proteinExistence type="predicted"/>
<dbReference type="Proteomes" id="UP001497680">
    <property type="component" value="Unassembled WGS sequence"/>
</dbReference>
<organism evidence="1 2">
    <name type="scientific">Hypoxylon rubiginosum</name>
    <dbReference type="NCBI Taxonomy" id="110542"/>
    <lineage>
        <taxon>Eukaryota</taxon>
        <taxon>Fungi</taxon>
        <taxon>Dikarya</taxon>
        <taxon>Ascomycota</taxon>
        <taxon>Pezizomycotina</taxon>
        <taxon>Sordariomycetes</taxon>
        <taxon>Xylariomycetidae</taxon>
        <taxon>Xylariales</taxon>
        <taxon>Hypoxylaceae</taxon>
        <taxon>Hypoxylon</taxon>
    </lineage>
</organism>
<keyword evidence="2" id="KW-1185">Reference proteome</keyword>
<accession>A0ACC0D640</accession>
<evidence type="ECO:0000313" key="2">
    <source>
        <dbReference type="Proteomes" id="UP001497680"/>
    </source>
</evidence>
<protein>
    <submittedName>
        <fullName evidence="1">Uncharacterized protein</fullName>
    </submittedName>
</protein>
<evidence type="ECO:0000313" key="1">
    <source>
        <dbReference type="EMBL" id="KAI6088064.1"/>
    </source>
</evidence>
<sequence length="114" mass="12438">MQRNPTSWNSQGGHEKTTDEHQSKTRITDAVSLYSVGRVEPPRILLLFVSIFSLFLAILAHGYTAPFQRCDWTPGAIGHAVGLSFLGSPPIGCTVRVGIGIACAEERCITELLR</sequence>
<dbReference type="EMBL" id="MU394303">
    <property type="protein sequence ID" value="KAI6088064.1"/>
    <property type="molecule type" value="Genomic_DNA"/>
</dbReference>
<gene>
    <name evidence="1" type="ORF">F4821DRAFT_234475</name>
</gene>